<keyword evidence="5" id="KW-0808">Transferase</keyword>
<organism evidence="14 15">
    <name type="scientific">Symbiodinium microadriaticum</name>
    <name type="common">Dinoflagellate</name>
    <name type="synonym">Zooxanthella microadriatica</name>
    <dbReference type="NCBI Taxonomy" id="2951"/>
    <lineage>
        <taxon>Eukaryota</taxon>
        <taxon>Sar</taxon>
        <taxon>Alveolata</taxon>
        <taxon>Dinophyceae</taxon>
        <taxon>Suessiales</taxon>
        <taxon>Symbiodiniaceae</taxon>
        <taxon>Symbiodinium</taxon>
    </lineage>
</organism>
<protein>
    <recommendedName>
        <fullName evidence="2">phosphatidylinositol N-acetylglucosaminyltransferase</fullName>
        <ecNumber evidence="2">2.4.1.198</ecNumber>
    </recommendedName>
    <alternativeName>
        <fullName evidence="9">GlcNAc-PI synthesis protein</fullName>
    </alternativeName>
</protein>
<evidence type="ECO:0000313" key="15">
    <source>
        <dbReference type="Proteomes" id="UP000186817"/>
    </source>
</evidence>
<dbReference type="PANTHER" id="PTHR45871">
    <property type="entry name" value="N-ACETYLGLUCOSAMINYL-PHOSPHATIDYLINOSITOL BIOSYNTHETIC PROTEIN"/>
    <property type="match status" value="1"/>
</dbReference>
<dbReference type="Gene3D" id="3.40.50.2000">
    <property type="entry name" value="Glycogen Phosphorylase B"/>
    <property type="match status" value="2"/>
</dbReference>
<dbReference type="Pfam" id="PF13639">
    <property type="entry name" value="zf-RING_2"/>
    <property type="match status" value="1"/>
</dbReference>
<proteinExistence type="predicted"/>
<dbReference type="InterPro" id="IPR001296">
    <property type="entry name" value="Glyco_trans_1"/>
</dbReference>
<dbReference type="Proteomes" id="UP000186817">
    <property type="component" value="Unassembled WGS sequence"/>
</dbReference>
<dbReference type="SMART" id="SM00184">
    <property type="entry name" value="RING"/>
    <property type="match status" value="1"/>
</dbReference>
<comment type="pathway">
    <text evidence="1">Glycolipid biosynthesis; glycosylphosphatidylinositol-anchor biosynthesis.</text>
</comment>
<feature type="domain" description="RING-type" evidence="13">
    <location>
        <begin position="551"/>
        <end position="591"/>
    </location>
</feature>
<name>A0A1Q9CPU0_SYMMI</name>
<evidence type="ECO:0000256" key="9">
    <source>
        <dbReference type="ARBA" id="ARBA00032160"/>
    </source>
</evidence>
<reference evidence="14 15" key="1">
    <citation type="submission" date="2016-02" db="EMBL/GenBank/DDBJ databases">
        <title>Genome analysis of coral dinoflagellate symbionts highlights evolutionary adaptations to a symbiotic lifestyle.</title>
        <authorList>
            <person name="Aranda M."/>
            <person name="Li Y."/>
            <person name="Liew Y.J."/>
            <person name="Baumgarten S."/>
            <person name="Simakov O."/>
            <person name="Wilson M."/>
            <person name="Piel J."/>
            <person name="Ashoor H."/>
            <person name="Bougouffa S."/>
            <person name="Bajic V.B."/>
            <person name="Ryu T."/>
            <person name="Ravasi T."/>
            <person name="Bayer T."/>
            <person name="Micklem G."/>
            <person name="Kim H."/>
            <person name="Bhak J."/>
            <person name="Lajeunesse T.C."/>
            <person name="Voolstra C.R."/>
        </authorList>
    </citation>
    <scope>NUCLEOTIDE SEQUENCE [LARGE SCALE GENOMIC DNA]</scope>
    <source>
        <strain evidence="14 15">CCMP2467</strain>
    </source>
</reference>
<dbReference type="GO" id="GO:0008270">
    <property type="term" value="F:zinc ion binding"/>
    <property type="evidence" value="ECO:0007669"/>
    <property type="project" value="UniProtKB-KW"/>
</dbReference>
<keyword evidence="6" id="KW-0479">Metal-binding</keyword>
<feature type="transmembrane region" description="Helical" evidence="12">
    <location>
        <begin position="439"/>
        <end position="462"/>
    </location>
</feature>
<dbReference type="FunFam" id="3.40.50.2000:FF:000093">
    <property type="entry name" value="UDP-GlcNAc:PI a1-6 GlcNAc-transferase"/>
    <property type="match status" value="1"/>
</dbReference>
<evidence type="ECO:0000256" key="3">
    <source>
        <dbReference type="ARBA" id="ARBA00022502"/>
    </source>
</evidence>
<evidence type="ECO:0000256" key="11">
    <source>
        <dbReference type="SAM" id="MobiDB-lite"/>
    </source>
</evidence>
<comment type="caution">
    <text evidence="14">The sequence shown here is derived from an EMBL/GenBank/DDBJ whole genome shotgun (WGS) entry which is preliminary data.</text>
</comment>
<dbReference type="InterPro" id="IPR013083">
    <property type="entry name" value="Znf_RING/FYVE/PHD"/>
</dbReference>
<dbReference type="Gene3D" id="3.30.40.10">
    <property type="entry name" value="Zinc/RING finger domain, C3HC4 (zinc finger)"/>
    <property type="match status" value="1"/>
</dbReference>
<evidence type="ECO:0000256" key="4">
    <source>
        <dbReference type="ARBA" id="ARBA00022676"/>
    </source>
</evidence>
<evidence type="ECO:0000256" key="8">
    <source>
        <dbReference type="ARBA" id="ARBA00022833"/>
    </source>
</evidence>
<evidence type="ECO:0000259" key="13">
    <source>
        <dbReference type="PROSITE" id="PS50089"/>
    </source>
</evidence>
<dbReference type="PROSITE" id="PS50089">
    <property type="entry name" value="ZF_RING_2"/>
    <property type="match status" value="1"/>
</dbReference>
<evidence type="ECO:0000256" key="6">
    <source>
        <dbReference type="ARBA" id="ARBA00022723"/>
    </source>
</evidence>
<dbReference type="Pfam" id="PF08288">
    <property type="entry name" value="PIGA"/>
    <property type="match status" value="1"/>
</dbReference>
<evidence type="ECO:0000256" key="10">
    <source>
        <dbReference type="PROSITE-ProRule" id="PRU00175"/>
    </source>
</evidence>
<dbReference type="UniPathway" id="UPA00196"/>
<evidence type="ECO:0000256" key="2">
    <source>
        <dbReference type="ARBA" id="ARBA00012420"/>
    </source>
</evidence>
<dbReference type="EC" id="2.4.1.198" evidence="2"/>
<dbReference type="SUPFAM" id="SSF53756">
    <property type="entry name" value="UDP-Glycosyltransferase/glycogen phosphorylase"/>
    <property type="match status" value="1"/>
</dbReference>
<dbReference type="Pfam" id="PF00534">
    <property type="entry name" value="Glycos_transf_1"/>
    <property type="match status" value="1"/>
</dbReference>
<feature type="transmembrane region" description="Helical" evidence="12">
    <location>
        <begin position="362"/>
        <end position="388"/>
    </location>
</feature>
<evidence type="ECO:0000256" key="5">
    <source>
        <dbReference type="ARBA" id="ARBA00022679"/>
    </source>
</evidence>
<dbReference type="InterPro" id="IPR039507">
    <property type="entry name" value="PIG-A/GPI3"/>
</dbReference>
<keyword evidence="7 10" id="KW-0863">Zinc-finger</keyword>
<sequence length="2929" mass="324095">MNGLDKLKPLPSRKSSGCCECSLPFHFGVLRGLEELGLHSCRCRRLKSFRLVVGWRSFAGYLFWVGQGPPERSGSHGGMAGRSQVAAVARTISAVRTAFAWRHSSTGTHGRRTPSEADAKKRPRRRRGEALRFDLARPYTRQEKAEVRDEIAEALSTLPERPPKDVQESIDPAELRLKSKVALLCDLRPDAGPVEVAQVLRRTRDCYEAAEREAKEECGRGISLQFRRWAAQESGLAAVLRRTLQLRRMLAPQALADGACLALALLPATDSNAAEALLEALAPHAVSDMSASSFTRSASALLGGGVSAGPPSLSRPRENSGAAEETLLSRVSSRRQVDSQSVQRRLRDEAVEQLMQRFTPKIICLCFVGLFGIAVASFALVIVFWRAFFAALAYGSLPCDQPMLRYYMVFSILIGRISEQLSAKASRYMQVRGMSTRSVWVSTTLTSLIPGWITMTWGYTLIQGSSTCRTTNPHLFFDTRTYVYFQIAASLAYLLLGIPLILFAHRFLLAIRSLNSGEGVRGCAAMIKDLPKIPSDSPELQDPEDGSIMECSICLVSFSSLTVVRTPCKHYFCEPCLTKWCKAHVTCPLCKSLVADPGPLSADSSEVAVRRDLPPVLGAANAVGGLPGASGLLCALLAELAEMGPMLQEQELFEVLDVLGSHVGEVGPAIVEDFVESLRYVWPLCGSRTLIKALLALGQERDARKKERDARKKAEAAAKAAQQEKEMVAGTWWHRISDLQSKKTNIQNDNIVRSTSLAEVWCPKKAKRAIPTSAASAASSANLKGISVSLLGGPPGQLKRAHLLPNSLNCALVWDTIVKSMIRVPQQDSWTAIVGMLGEENIATLSLRNASFNFLALDGEGDLLDSNPQIMILPVLSKQNVIDWAGEAYNAVFIAGTPDAYKKAGSYECTPRATTQHVEQAFQTFETVASTLVALYSTDTFERMVTLGGKTYGKPDASMQAQCRVFQQSVQRNGLYVPCPGEDLRFPYIAFSENMPGPDVKQPWTPGSGHCAPHPLLLLARSLNSWANMRAGNDTKMRFVPACMPPLEAEFDEVEWDFFETLHRFQMEDRLCRGSPPAQQANALDVKTCRLILAELEARSEFIGRADREALLLLLALHKSAFDRTAVALGLPHPLYDEAAKKLLKELSKDAAAQISALPMENLSRPVLAMAQLGSMSRRALHSLDERLKSGRLLSLSPAAFVSLAYATRLVRGPVPREELRLPLCLAFGALLHGMEPKQVASCIESLKGYSYKAYRHVFEAAYARLASALESQAAGLGDQRPWAILTPAEAAAAIKSFPELKFEDSRLLLRMLRALSPSSAQSSPRRLASPESDGGAAYPPTEPVLQLHQPMGMLGRMGMVELVDILEAFGQQGLIGCGAVADAIVARYGANGGRLSRRNTARALWALAQLGERETELVELLVAELEGWEVQDPHGTDLRPRPALVALWSLCALNLVPRAAASVDWLLTFLCRETAATHVLGIRSQALLLFASLDAVRLVVPGVAARHLQALQASHSPVAEQVLLEVGRPLRSPQELLSLPGSPEPKLLQSPEDQELLSLADSGAIEEGATDTTDCGGRSLLDELAIRWEMARRKQESEGLSKAKQLLGSVLAALNTAQLLRAAPHPLGRLAAETARGSGGFELRWPAGCYDVDWGHPFFRLGILVLSQPDFVLEASAGSTWMTPRLRASPRLRVQQLREEGWRLVLLRAAAVDAWIVPFSEDPDLFSAKLQARVVRANALYPLEVRALKKRLRRSMRDEVPGSELREQIVQQVLQQLDFIFPDGLVSGAGSVGQQEVASSAVQLEQGKKDRQHSPSAAEECVVVVTDLEIDRAKKFQHISALCKEGTSYSDIEERDDRSGGGLPPETDHLFQVPCILSLLEELLEASGRSPTFLALDLRSMEISRILPELSSRGYEHFKDLLEMRSLEHFVLHAAMAGPTRLCLTGQLRSRNGVADLEQVLRRFASFDVFAVVPSQDCARACEVLAPLRAQVYVWRDVDTCGRLLHRYMRRPPPAGPALAASLRDLVTHSQAKVREVSMTKEGMDRSLNICMVSDFFHPGLGGVEMHIYQLSECLIQRGHKVIVVTHFRGTRQGVRYMRNGLKVYYLPFLPFHDNCTFPTFLSFFPLIRKVLIRERIDIVHGHQATSNLAHECVLHARTMGYHTVYTDHSLFGFADAACIHVNKLLKFFLTNVEHCICVSHTNRENLVLRASLNPANVSVIPNAVDTRRFTPDTSKRAPRPAVTVVVVSRLTYRKGVDLLVGAVPEICRRNRDVRWVIGGSGPKRLLLEEMIERDNLHDRVELLGSVPHEDVRKVLVRGDIFLNTSLTEAFCIAIVEAAACGLMVVSTNVGGIPEVLPPHMTRLAAPCVDDIVQALEDALGSLPLPEAAATFHEEVRGMYSWLDIAERTEKVYRKVVKLPRVCLRQRLLRFLRVGPVSGKLFLLLAALDTLLFWCLKWFHPVEEVESAVDVPRFPGSGSPERFRVSYWRVARMRLDLRIAIFPKDVAVFGEENTIWAYAIPDRQWIAMPDRFAMGPPRLMDAYFTTYRWMLDKRSWQHYDPRVRTACARRGHLQVEPPTESGKLGEHRLRAFGKLWPCPEHSARGLAYPGQRQWQWSQSKDEGGTIFQGTIFQGTLSQGIQGTFTAHSQPRSSSSSSTLLRPAATGEDRYKTPAMPSTFKFPTNISKYEVDWSAIEVEQYPVQDDMKMFVQALASSAKFKISGGVLLEHNPSWDRGVEATAETMRRYYYLVSSDLALKDPPLPTKSERSLFWSHGTDVGSFWFMLRNREMFPMNAHGVSQFGCNIFYALGHEVCGGEEDEYNIARVLYNTSKSAKKLASIIVGGKAWGSLRKVYGGSFETARVATEEDQVLKDSNAKAYCVTRNRYSRYSFNYIAFEQLAQPPSTARGLINQYLRAANIKPPGRQTLF</sequence>
<dbReference type="GO" id="GO:0006506">
    <property type="term" value="P:GPI anchor biosynthetic process"/>
    <property type="evidence" value="ECO:0007669"/>
    <property type="project" value="UniProtKB-UniPathway"/>
</dbReference>
<evidence type="ECO:0000256" key="1">
    <source>
        <dbReference type="ARBA" id="ARBA00004687"/>
    </source>
</evidence>
<keyword evidence="8" id="KW-0862">Zinc</keyword>
<feature type="region of interest" description="Disordered" evidence="11">
    <location>
        <begin position="2644"/>
        <end position="2672"/>
    </location>
</feature>
<keyword evidence="3" id="KW-0337">GPI-anchor biosynthesis</keyword>
<evidence type="ECO:0000256" key="7">
    <source>
        <dbReference type="ARBA" id="ARBA00022771"/>
    </source>
</evidence>
<dbReference type="CDD" id="cd03796">
    <property type="entry name" value="GT4_PIG-A-like"/>
    <property type="match status" value="1"/>
</dbReference>
<dbReference type="GO" id="GO:0000506">
    <property type="term" value="C:glycosylphosphatidylinositol-N-acetylglucosaminyltransferase (GPI-GnT) complex"/>
    <property type="evidence" value="ECO:0007669"/>
    <property type="project" value="InterPro"/>
</dbReference>
<dbReference type="SUPFAM" id="SSF57850">
    <property type="entry name" value="RING/U-box"/>
    <property type="match status" value="1"/>
</dbReference>
<dbReference type="EMBL" id="LSRX01001005">
    <property type="protein sequence ID" value="OLP84944.1"/>
    <property type="molecule type" value="Genomic_DNA"/>
</dbReference>
<dbReference type="InterPro" id="IPR017907">
    <property type="entry name" value="Znf_RING_CS"/>
</dbReference>
<dbReference type="GO" id="GO:0017176">
    <property type="term" value="F:phosphatidylinositol N-acetylglucosaminyltransferase activity"/>
    <property type="evidence" value="ECO:0007669"/>
    <property type="project" value="UniProtKB-EC"/>
</dbReference>
<keyword evidence="15" id="KW-1185">Reference proteome</keyword>
<gene>
    <name evidence="14" type="primary">Piga</name>
    <name evidence="14" type="ORF">AK812_SmicGene34120</name>
</gene>
<dbReference type="OrthoDB" id="734129at2759"/>
<dbReference type="InterPro" id="IPR001841">
    <property type="entry name" value="Znf_RING"/>
</dbReference>
<dbReference type="InterPro" id="IPR013234">
    <property type="entry name" value="PIGA_GPI_anchor_biosynthesis"/>
</dbReference>
<evidence type="ECO:0000313" key="14">
    <source>
        <dbReference type="EMBL" id="OLP84944.1"/>
    </source>
</evidence>
<feature type="transmembrane region" description="Helical" evidence="12">
    <location>
        <begin position="482"/>
        <end position="504"/>
    </location>
</feature>
<feature type="region of interest" description="Disordered" evidence="11">
    <location>
        <begin position="1321"/>
        <end position="1343"/>
    </location>
</feature>
<evidence type="ECO:0000256" key="12">
    <source>
        <dbReference type="SAM" id="Phobius"/>
    </source>
</evidence>
<accession>A0A1Q9CPU0</accession>
<keyword evidence="12" id="KW-0472">Membrane</keyword>
<dbReference type="PROSITE" id="PS00518">
    <property type="entry name" value="ZF_RING_1"/>
    <property type="match status" value="1"/>
</dbReference>
<keyword evidence="12" id="KW-0812">Transmembrane</keyword>
<dbReference type="PANTHER" id="PTHR45871:SF1">
    <property type="entry name" value="PHOSPHATIDYLINOSITOL N-ACETYLGLUCOSAMINYLTRANSFERASE SUBUNIT A"/>
    <property type="match status" value="1"/>
</dbReference>
<keyword evidence="4" id="KW-0328">Glycosyltransferase</keyword>
<keyword evidence="12" id="KW-1133">Transmembrane helix</keyword>
<feature type="region of interest" description="Disordered" evidence="11">
    <location>
        <begin position="103"/>
        <end position="127"/>
    </location>
</feature>